<name>A0A6P1YP24_9HYPH</name>
<dbReference type="PANTHER" id="PTHR30383">
    <property type="entry name" value="THIOESTERASE 1/PROTEASE 1/LYSOPHOSPHOLIPASE L1"/>
    <property type="match status" value="1"/>
</dbReference>
<dbReference type="PROSITE" id="PS01098">
    <property type="entry name" value="LIPASE_GDSL_SER"/>
    <property type="match status" value="1"/>
</dbReference>
<feature type="domain" description="SGNH hydrolase-type esterase" evidence="2">
    <location>
        <begin position="67"/>
        <end position="225"/>
    </location>
</feature>
<dbReference type="InterPro" id="IPR013830">
    <property type="entry name" value="SGNH_hydro"/>
</dbReference>
<dbReference type="InterPro" id="IPR036514">
    <property type="entry name" value="SGNH_hydro_sf"/>
</dbReference>
<keyword evidence="1" id="KW-0812">Transmembrane</keyword>
<dbReference type="InterPro" id="IPR008265">
    <property type="entry name" value="Lipase_GDSL_AS"/>
</dbReference>
<dbReference type="Pfam" id="PF13472">
    <property type="entry name" value="Lipase_GDSL_2"/>
    <property type="match status" value="1"/>
</dbReference>
<evidence type="ECO:0000259" key="2">
    <source>
        <dbReference type="Pfam" id="PF13472"/>
    </source>
</evidence>
<dbReference type="CDD" id="cd01822">
    <property type="entry name" value="Lysophospholipase_L1_like"/>
    <property type="match status" value="1"/>
</dbReference>
<sequence length="250" mass="25960">MVSFAFVGAFFSLRRPCVRNAGGPAAYGALHPVRKVRGAVLGLFATLALAGLIAPGAAHAAPLRLVAFGDSLTAGYGLPANQAFPAQLQAALKAKGHDVVIENAGVSGDTSSAGLARIDWSIPEGTDGVILELGANDALRGIDPSITETSLSGMLARLKERGIPVLLAGMVAPPNLGRDYAERFNPIYPRLARQYDVPLYPFFLDGVAGQAGLNQADSVHPTGEGVKEIVARMLPVVEAWLATLQAGKQG</sequence>
<protein>
    <submittedName>
        <fullName evidence="3">Arylesterase</fullName>
    </submittedName>
</protein>
<dbReference type="AlphaFoldDB" id="A0A6P1YP24"/>
<organism evidence="3 4">
    <name type="scientific">Ancylobacter pratisalsi</name>
    <dbReference type="NCBI Taxonomy" id="1745854"/>
    <lineage>
        <taxon>Bacteria</taxon>
        <taxon>Pseudomonadati</taxon>
        <taxon>Pseudomonadota</taxon>
        <taxon>Alphaproteobacteria</taxon>
        <taxon>Hyphomicrobiales</taxon>
        <taxon>Xanthobacteraceae</taxon>
        <taxon>Ancylobacter</taxon>
    </lineage>
</organism>
<evidence type="ECO:0000313" key="3">
    <source>
        <dbReference type="EMBL" id="QIB34822.1"/>
    </source>
</evidence>
<keyword evidence="4" id="KW-1185">Reference proteome</keyword>
<dbReference type="EMBL" id="CP048630">
    <property type="protein sequence ID" value="QIB34822.1"/>
    <property type="molecule type" value="Genomic_DNA"/>
</dbReference>
<dbReference type="GO" id="GO:0006629">
    <property type="term" value="P:lipid metabolic process"/>
    <property type="evidence" value="ECO:0007669"/>
    <property type="project" value="InterPro"/>
</dbReference>
<reference evidence="3 4" key="1">
    <citation type="submission" date="2020-02" db="EMBL/GenBank/DDBJ databases">
        <authorList>
            <person name="Li G."/>
        </authorList>
    </citation>
    <scope>NUCLEOTIDE SEQUENCE [LARGE SCALE GENOMIC DNA]</scope>
    <source>
        <strain evidence="3 4">DSM 102029</strain>
    </source>
</reference>
<evidence type="ECO:0000313" key="4">
    <source>
        <dbReference type="Proteomes" id="UP000464751"/>
    </source>
</evidence>
<proteinExistence type="predicted"/>
<dbReference type="GO" id="GO:0004622">
    <property type="term" value="F:phosphatidylcholine lysophospholipase activity"/>
    <property type="evidence" value="ECO:0007669"/>
    <property type="project" value="TreeGrafter"/>
</dbReference>
<dbReference type="Proteomes" id="UP000464751">
    <property type="component" value="Chromosome"/>
</dbReference>
<accession>A0A6P1YP24</accession>
<dbReference type="Gene3D" id="3.40.50.1110">
    <property type="entry name" value="SGNH hydrolase"/>
    <property type="match status" value="1"/>
</dbReference>
<dbReference type="KEGG" id="apra:G3A50_14710"/>
<feature type="transmembrane region" description="Helical" evidence="1">
    <location>
        <begin position="36"/>
        <end position="54"/>
    </location>
</feature>
<dbReference type="PANTHER" id="PTHR30383:SF24">
    <property type="entry name" value="THIOESTERASE 1_PROTEASE 1_LYSOPHOSPHOLIPASE L1"/>
    <property type="match status" value="1"/>
</dbReference>
<keyword evidence="1" id="KW-1133">Transmembrane helix</keyword>
<dbReference type="InterPro" id="IPR051532">
    <property type="entry name" value="Ester_Hydrolysis_Enzymes"/>
</dbReference>
<dbReference type="SUPFAM" id="SSF52266">
    <property type="entry name" value="SGNH hydrolase"/>
    <property type="match status" value="1"/>
</dbReference>
<gene>
    <name evidence="3" type="ORF">G3A50_14710</name>
</gene>
<keyword evidence="1" id="KW-0472">Membrane</keyword>
<evidence type="ECO:0000256" key="1">
    <source>
        <dbReference type="SAM" id="Phobius"/>
    </source>
</evidence>